<dbReference type="AlphaFoldDB" id="A0A377GHB4"/>
<evidence type="ECO:0008006" key="5">
    <source>
        <dbReference type="Google" id="ProtNLM"/>
    </source>
</evidence>
<evidence type="ECO:0000313" key="2">
    <source>
        <dbReference type="EMBL" id="STO23782.1"/>
    </source>
</evidence>
<evidence type="ECO:0000313" key="1">
    <source>
        <dbReference type="EMBL" id="SIR58956.1"/>
    </source>
</evidence>
<dbReference type="RefSeq" id="WP_058468138.1">
    <property type="nucleotide sequence ID" value="NZ_CAAAIX010000009.1"/>
</dbReference>
<keyword evidence="3" id="KW-1185">Reference proteome</keyword>
<accession>A0A377GHB4</accession>
<sequence>MECFIEVSEPIVDFKFQLKKDSQKYLIDFILSYSKLNCNELAQILGASPLVISQVLAGKKFLGPSKAHDLFHYFAMMIGH</sequence>
<dbReference type="Proteomes" id="UP000186808">
    <property type="component" value="Unassembled WGS sequence"/>
</dbReference>
<dbReference type="Proteomes" id="UP000254374">
    <property type="component" value="Unassembled WGS sequence"/>
</dbReference>
<protein>
    <recommendedName>
        <fullName evidence="5">HTH cro/C1-type domain-containing protein</fullName>
    </recommendedName>
</protein>
<dbReference type="EMBL" id="FTNL01000016">
    <property type="protein sequence ID" value="SIR58956.1"/>
    <property type="molecule type" value="Genomic_DNA"/>
</dbReference>
<gene>
    <name evidence="2" type="ORF">NCTC11401_00583</name>
    <name evidence="1" type="ORF">SAMN05421777_11651</name>
</gene>
<name>A0A377GHB4_9GAMM</name>
<evidence type="ECO:0000313" key="3">
    <source>
        <dbReference type="Proteomes" id="UP000186808"/>
    </source>
</evidence>
<organism evidence="2 4">
    <name type="scientific">Fluoribacter gormanii</name>
    <dbReference type="NCBI Taxonomy" id="464"/>
    <lineage>
        <taxon>Bacteria</taxon>
        <taxon>Pseudomonadati</taxon>
        <taxon>Pseudomonadota</taxon>
        <taxon>Gammaproteobacteria</taxon>
        <taxon>Legionellales</taxon>
        <taxon>Legionellaceae</taxon>
        <taxon>Fluoribacter</taxon>
    </lineage>
</organism>
<evidence type="ECO:0000313" key="4">
    <source>
        <dbReference type="Proteomes" id="UP000254374"/>
    </source>
</evidence>
<proteinExistence type="predicted"/>
<reference evidence="2 4" key="2">
    <citation type="submission" date="2018-06" db="EMBL/GenBank/DDBJ databases">
        <authorList>
            <consortium name="Pathogen Informatics"/>
            <person name="Doyle S."/>
        </authorList>
    </citation>
    <scope>NUCLEOTIDE SEQUENCE [LARGE SCALE GENOMIC DNA]</scope>
    <source>
        <strain evidence="2 4">NCTC11401</strain>
    </source>
</reference>
<dbReference type="STRING" id="464.Lgor_1642"/>
<reference evidence="1 3" key="1">
    <citation type="submission" date="2017-01" db="EMBL/GenBank/DDBJ databases">
        <authorList>
            <person name="Varghese N."/>
            <person name="Submissions S."/>
        </authorList>
    </citation>
    <scope>NUCLEOTIDE SEQUENCE [LARGE SCALE GENOMIC DNA]</scope>
    <source>
        <strain evidence="1 3">ATCC 33342</strain>
    </source>
</reference>
<dbReference type="EMBL" id="UGGV01000001">
    <property type="protein sequence ID" value="STO23782.1"/>
    <property type="molecule type" value="Genomic_DNA"/>
</dbReference>
<dbReference type="OrthoDB" id="5638807at2"/>